<evidence type="ECO:0000313" key="4">
    <source>
        <dbReference type="EMBL" id="CDT12984.1"/>
    </source>
</evidence>
<evidence type="ECO:0000256" key="1">
    <source>
        <dbReference type="PIRSR" id="PIRSR036593-50"/>
    </source>
</evidence>
<dbReference type="Gene3D" id="3.40.718.10">
    <property type="entry name" value="Isopropylmalate Dehydrogenase"/>
    <property type="match status" value="1"/>
</dbReference>
<dbReference type="InterPro" id="IPR012116">
    <property type="entry name" value="Gly_reductase_pC_asu"/>
</dbReference>
<dbReference type="NCBIfam" id="NF040747">
    <property type="entry name" value="reduct_C_alpha"/>
    <property type="match status" value="1"/>
</dbReference>
<name>A0A069AR74_CLODI</name>
<dbReference type="EC" id="1.21.4.3" evidence="3 4"/>
<sequence length="381" mass="40940">MSRKVIADVFLEVANAIESGEFGKKVKIGVTTLGSEHGVENMVNGAQLAKSNLFDIVLIGPKVETDLEVVEVNDEKEMHAKMEELLDSGYIDACVTMHYNFPIGVSTVGRVITPAKGKEMILATTTGTSATNRIEAMVRNAIYGIATAKSMGNKCPKVGILNVDGARQVEKCLKELKDNGYDMEFADSIRADGGCVMRGNDLLVGAPDVMVTDTLSGNIFMKVFSSYTTGGDYEAQGFGYGPGVGEDYDRKVLIVSRASGSPVVANALKYAYDVVKGDISNVARNEFAKVKKAKFDDIISSLTKKEVKVEKVEVKMPDKEIVTRQIAGVDIMDLEDAVSELWKNGIYAESGMGCTGPIVLVNEAKGDLAVETLVKAGYTAK</sequence>
<dbReference type="EMBL" id="LK932994">
    <property type="protein sequence ID" value="CDT12984.1"/>
    <property type="molecule type" value="Genomic_DNA"/>
</dbReference>
<gene>
    <name evidence="4" type="primary">grdD</name>
    <name evidence="4" type="ORF">BN1095_330025</name>
    <name evidence="2" type="ORF">BN1096_520367</name>
    <name evidence="3" type="ORF">BN1097_630251</name>
</gene>
<dbReference type="GO" id="GO:0030699">
    <property type="term" value="F:glycine reductase activity"/>
    <property type="evidence" value="ECO:0007669"/>
    <property type="project" value="UniProtKB-EC"/>
</dbReference>
<dbReference type="EMBL" id="LK932402">
    <property type="protein sequence ID" value="CDS87807.1"/>
    <property type="molecule type" value="Genomic_DNA"/>
</dbReference>
<dbReference type="GO" id="GO:0016747">
    <property type="term" value="F:acyltransferase activity, transferring groups other than amino-acyl groups"/>
    <property type="evidence" value="ECO:0007669"/>
    <property type="project" value="InterPro"/>
</dbReference>
<dbReference type="PIRSF" id="PIRSF036593">
    <property type="entry name" value="GrdD"/>
    <property type="match status" value="1"/>
</dbReference>
<evidence type="ECO:0000313" key="2">
    <source>
        <dbReference type="EMBL" id="CDS85579.1"/>
    </source>
</evidence>
<dbReference type="GO" id="GO:0006633">
    <property type="term" value="P:fatty acid biosynthetic process"/>
    <property type="evidence" value="ECO:0007669"/>
    <property type="project" value="InterPro"/>
</dbReference>
<dbReference type="GO" id="GO:0033794">
    <property type="term" value="F:sarcosine reductase activity"/>
    <property type="evidence" value="ECO:0007669"/>
    <property type="project" value="UniProtKB-EC"/>
</dbReference>
<dbReference type="EMBL" id="LK932505">
    <property type="protein sequence ID" value="CDS85579.1"/>
    <property type="molecule type" value="Genomic_DNA"/>
</dbReference>
<dbReference type="EC" id="1.21.4.4" evidence="3 4"/>
<dbReference type="Pfam" id="PF02504">
    <property type="entry name" value="FA_synthesis"/>
    <property type="match status" value="1"/>
</dbReference>
<dbReference type="AlphaFoldDB" id="A0A069AR74"/>
<reference evidence="4" key="1">
    <citation type="submission" date="2014-07" db="EMBL/GenBank/DDBJ databases">
        <authorList>
            <person name="Monot Marc"/>
        </authorList>
    </citation>
    <scope>NUCLEOTIDE SEQUENCE</scope>
    <source>
        <strain evidence="4">7032989</strain>
        <strain evidence="3">7032994</strain>
    </source>
</reference>
<dbReference type="RefSeq" id="WP_021366890.1">
    <property type="nucleotide sequence ID" value="NZ_BBYB01000197.1"/>
</dbReference>
<keyword evidence="4" id="KW-0560">Oxidoreductase</keyword>
<feature type="active site" evidence="1">
    <location>
        <position position="354"/>
    </location>
</feature>
<dbReference type="GO" id="GO:0033795">
    <property type="term" value="F:betaine reductase activity"/>
    <property type="evidence" value="ECO:0007669"/>
    <property type="project" value="UniProtKB-EC"/>
</dbReference>
<dbReference type="EC" id="1.21.4.2" evidence="3 4"/>
<proteinExistence type="predicted"/>
<accession>A0A069AR74</accession>
<dbReference type="InterPro" id="IPR003664">
    <property type="entry name" value="FA_synthesis"/>
</dbReference>
<evidence type="ECO:0000313" key="3">
    <source>
        <dbReference type="EMBL" id="CDS87807.1"/>
    </source>
</evidence>
<protein>
    <submittedName>
        <fullName evidence="4">Glycine reductase complex component C subunit alpha (Protein PC alpha)</fullName>
    </submittedName>
    <submittedName>
        <fullName evidence="3">Glycine/sarcosine/betaine reductase complex component C subunit alpha</fullName>
        <ecNumber evidence="3 4">1.21.4.2</ecNumber>
        <ecNumber evidence="3 4">1.21.4.3</ecNumber>
        <ecNumber evidence="3 4">1.21.4.4</ecNumber>
    </submittedName>
</protein>
<organism evidence="4">
    <name type="scientific">Clostridioides difficile</name>
    <name type="common">Peptoclostridium difficile</name>
    <dbReference type="NCBI Taxonomy" id="1496"/>
    <lineage>
        <taxon>Bacteria</taxon>
        <taxon>Bacillati</taxon>
        <taxon>Bacillota</taxon>
        <taxon>Clostridia</taxon>
        <taxon>Peptostreptococcales</taxon>
        <taxon>Peptostreptococcaceae</taxon>
        <taxon>Clostridioides</taxon>
    </lineage>
</organism>
<dbReference type="SUPFAM" id="SSF53659">
    <property type="entry name" value="Isocitrate/Isopropylmalate dehydrogenase-like"/>
    <property type="match status" value="1"/>
</dbReference>